<dbReference type="Pfam" id="PF13715">
    <property type="entry name" value="CarbopepD_reg_2"/>
    <property type="match status" value="1"/>
</dbReference>
<dbReference type="SUPFAM" id="SSF49464">
    <property type="entry name" value="Carboxypeptidase regulatory domain-like"/>
    <property type="match status" value="1"/>
</dbReference>
<dbReference type="Proteomes" id="UP000635885">
    <property type="component" value="Unassembled WGS sequence"/>
</dbReference>
<feature type="chain" id="PRO_5045715253" evidence="1">
    <location>
        <begin position="19"/>
        <end position="716"/>
    </location>
</feature>
<reference evidence="3" key="1">
    <citation type="journal article" date="2019" name="Int. J. Syst. Evol. Microbiol.">
        <title>The Global Catalogue of Microorganisms (GCM) 10K type strain sequencing project: providing services to taxonomists for standard genome sequencing and annotation.</title>
        <authorList>
            <consortium name="The Broad Institute Genomics Platform"/>
            <consortium name="The Broad Institute Genome Sequencing Center for Infectious Disease"/>
            <person name="Wu L."/>
            <person name="Ma J."/>
        </authorList>
    </citation>
    <scope>NUCLEOTIDE SEQUENCE [LARGE SCALE GENOMIC DNA]</scope>
    <source>
        <strain evidence="3">CGMCC 1.12479</strain>
    </source>
</reference>
<sequence>MKILAIFFLFIQSQLLLAQTNIQGVVKGQSGETIPGVNIFLKGTYEGVSSEIDGSYKLETTLTGEYILVFQAMGYNSLEKEISLQGESLVLEVTLREAINEMTAVTISAGAMEASDEKKAVVLKPIDIVTVPSAMGDIIGAFQTLPGTANVGNDGRLFVRGGDASETAIFIDGMKVANAFGTTASNVPTRTRFNPNLFKGSFFSTGGYSAEYGQTLSSALALNTVDIPLRNQGDLSIMSVGGGFAQTLTSEKNSITASANYFDLSPYQGLIRQNFDWERAPFGWDAEIAAKQKWGKSGMIKAYVHTESSGMKIWTKQPDSEGRGQLVDINNKYTFAQSSFKQIGKNDWSYYGGFSYSNNIDDFKIAADEIRNQNKLFHGKMAAVKSFSDKFSIKTGLESYFIRYSEQLISQDLKREIVDNQYNLFTEADYYLSNKLVFRGGLRSGHSSLANQTWLDPRFSLAYKFENEGQVSLAAGTFNQMPLEELRIINPTLQNTKAEHLILNYFINKNGRTIRAEAFYKGYNNLITFEGQRFNYQKIEQTGEGFAQGFDIFYRDQKSIKNTDFWITYSFVDSKRQFARFTEMVQPSFAPRQNASVVVKHFVGKLKSQFGTSFSINDGYTYHNPNLPGQMNSKTRSFQDMSVSWSYLPKPNLIIHLACSNILGRENVFGYQFSEQANDNGIYEGRPIGMQAPRFLFLGIFITLSKDKTANQLNNL</sequence>
<dbReference type="RefSeq" id="WP_188438334.1">
    <property type="nucleotide sequence ID" value="NZ_BMFD01000001.1"/>
</dbReference>
<dbReference type="InterPro" id="IPR008969">
    <property type="entry name" value="CarboxyPept-like_regulatory"/>
</dbReference>
<keyword evidence="1" id="KW-0732">Signal</keyword>
<comment type="caution">
    <text evidence="2">The sequence shown here is derived from an EMBL/GenBank/DDBJ whole genome shotgun (WGS) entry which is preliminary data.</text>
</comment>
<dbReference type="EMBL" id="BMFD01000001">
    <property type="protein sequence ID" value="GGC25032.1"/>
    <property type="molecule type" value="Genomic_DNA"/>
</dbReference>
<name>A0ABQ1LP78_9BACT</name>
<dbReference type="SUPFAM" id="SSF56935">
    <property type="entry name" value="Porins"/>
    <property type="match status" value="1"/>
</dbReference>
<keyword evidence="3" id="KW-1185">Reference proteome</keyword>
<dbReference type="Gene3D" id="2.60.40.1120">
    <property type="entry name" value="Carboxypeptidase-like, regulatory domain"/>
    <property type="match status" value="1"/>
</dbReference>
<protein>
    <submittedName>
        <fullName evidence="2">TonB-dependent receptor</fullName>
    </submittedName>
</protein>
<evidence type="ECO:0000313" key="3">
    <source>
        <dbReference type="Proteomes" id="UP000635885"/>
    </source>
</evidence>
<gene>
    <name evidence="2" type="ORF">GCM10010993_00110</name>
</gene>
<evidence type="ECO:0000256" key="1">
    <source>
        <dbReference type="SAM" id="SignalP"/>
    </source>
</evidence>
<accession>A0ABQ1LP78</accession>
<feature type="signal peptide" evidence="1">
    <location>
        <begin position="1"/>
        <end position="18"/>
    </location>
</feature>
<evidence type="ECO:0000313" key="2">
    <source>
        <dbReference type="EMBL" id="GGC25032.1"/>
    </source>
</evidence>
<organism evidence="2 3">
    <name type="scientific">Belliella aquatica</name>
    <dbReference type="NCBI Taxonomy" id="1323734"/>
    <lineage>
        <taxon>Bacteria</taxon>
        <taxon>Pseudomonadati</taxon>
        <taxon>Bacteroidota</taxon>
        <taxon>Cytophagia</taxon>
        <taxon>Cytophagales</taxon>
        <taxon>Cyclobacteriaceae</taxon>
        <taxon>Belliella</taxon>
    </lineage>
</organism>
<proteinExistence type="predicted"/>
<keyword evidence="2" id="KW-0675">Receptor</keyword>